<protein>
    <submittedName>
        <fullName evidence="2">GNAT family N-acetyltransferase</fullName>
    </submittedName>
</protein>
<gene>
    <name evidence="2" type="ORF">IWX90DRAFT_376823</name>
</gene>
<organism evidence="2 3">
    <name type="scientific">Phyllosticta citrichinensis</name>
    <dbReference type="NCBI Taxonomy" id="1130410"/>
    <lineage>
        <taxon>Eukaryota</taxon>
        <taxon>Fungi</taxon>
        <taxon>Dikarya</taxon>
        <taxon>Ascomycota</taxon>
        <taxon>Pezizomycotina</taxon>
        <taxon>Dothideomycetes</taxon>
        <taxon>Dothideomycetes incertae sedis</taxon>
        <taxon>Botryosphaeriales</taxon>
        <taxon>Phyllostictaceae</taxon>
        <taxon>Phyllosticta</taxon>
    </lineage>
</organism>
<reference evidence="2 3" key="1">
    <citation type="journal article" date="2022" name="G3 (Bethesda)">
        <title>Enemy or ally: a genomic approach to elucidate the lifestyle of Phyllosticta citrichinaensis.</title>
        <authorList>
            <person name="Buijs V.A."/>
            <person name="Groenewald J.Z."/>
            <person name="Haridas S."/>
            <person name="LaButti K.M."/>
            <person name="Lipzen A."/>
            <person name="Martin F.M."/>
            <person name="Barry K."/>
            <person name="Grigoriev I.V."/>
            <person name="Crous P.W."/>
            <person name="Seidl M.F."/>
        </authorList>
    </citation>
    <scope>NUCLEOTIDE SEQUENCE [LARGE SCALE GENOMIC DNA]</scope>
    <source>
        <strain evidence="2 3">CBS 129764</strain>
    </source>
</reference>
<name>A0ABR1Y733_9PEZI</name>
<dbReference type="Gene3D" id="3.40.630.30">
    <property type="match status" value="1"/>
</dbReference>
<dbReference type="PANTHER" id="PTHR43305">
    <property type="entry name" value="FAMILY N-ACETYLTRANSFERASE, PUTATIVE (AFU_ORTHOLOGUE AFUA_2G01380)-RELATED"/>
    <property type="match status" value="1"/>
</dbReference>
<dbReference type="InterPro" id="IPR016181">
    <property type="entry name" value="Acyl_CoA_acyltransferase"/>
</dbReference>
<keyword evidence="3" id="KW-1185">Reference proteome</keyword>
<dbReference type="InterPro" id="IPR000182">
    <property type="entry name" value="GNAT_dom"/>
</dbReference>
<evidence type="ECO:0000313" key="2">
    <source>
        <dbReference type="EMBL" id="KAK8177424.1"/>
    </source>
</evidence>
<proteinExistence type="predicted"/>
<accession>A0ABR1Y733</accession>
<dbReference type="CDD" id="cd04301">
    <property type="entry name" value="NAT_SF"/>
    <property type="match status" value="1"/>
</dbReference>
<dbReference type="Proteomes" id="UP001456524">
    <property type="component" value="Unassembled WGS sequence"/>
</dbReference>
<dbReference type="EMBL" id="JBBWUH010000001">
    <property type="protein sequence ID" value="KAK8177424.1"/>
    <property type="molecule type" value="Genomic_DNA"/>
</dbReference>
<evidence type="ECO:0000259" key="1">
    <source>
        <dbReference type="PROSITE" id="PS51186"/>
    </source>
</evidence>
<feature type="domain" description="N-acetyltransferase" evidence="1">
    <location>
        <begin position="10"/>
        <end position="189"/>
    </location>
</feature>
<dbReference type="SUPFAM" id="SSF55729">
    <property type="entry name" value="Acyl-CoA N-acyltransferases (Nat)"/>
    <property type="match status" value="1"/>
</dbReference>
<evidence type="ECO:0000313" key="3">
    <source>
        <dbReference type="Proteomes" id="UP001456524"/>
    </source>
</evidence>
<dbReference type="PANTHER" id="PTHR43305:SF1">
    <property type="entry name" value="FAMILY N-ACETYLTRANSFERASE, PUTATIVE (AFU_ORTHOLOGUE AFUA_2G01380)-RELATED"/>
    <property type="match status" value="1"/>
</dbReference>
<dbReference type="Pfam" id="PF00583">
    <property type="entry name" value="Acetyltransf_1"/>
    <property type="match status" value="1"/>
</dbReference>
<dbReference type="PROSITE" id="PS51186">
    <property type="entry name" value="GNAT"/>
    <property type="match status" value="1"/>
</dbReference>
<dbReference type="InterPro" id="IPR052777">
    <property type="entry name" value="Acetyltransferase_Enz"/>
</dbReference>
<sequence>MTVASTPTPFTIRPARSPHDFVAATALFRAYHEWLNVDLTYQGFAAELASLPGKYAPARGGELFLALLTPADGSPSDAVGCIALRDISGVVADYLARTDGNGTVAKTRRVAEVKRLYTLPAARGLGVGSALVAATMGVARREGYDEVRLDTLPHMQGAIKLYSREGFVVADQYYDTDLEGTIFMKCLLKGEGGLS</sequence>
<comment type="caution">
    <text evidence="2">The sequence shown here is derived from an EMBL/GenBank/DDBJ whole genome shotgun (WGS) entry which is preliminary data.</text>
</comment>